<dbReference type="SUPFAM" id="SSF49299">
    <property type="entry name" value="PKD domain"/>
    <property type="match status" value="1"/>
</dbReference>
<dbReference type="RefSeq" id="WP_111843536.1">
    <property type="nucleotide sequence ID" value="NZ_UEGI01000002.1"/>
</dbReference>
<dbReference type="SMART" id="SM00089">
    <property type="entry name" value="PKD"/>
    <property type="match status" value="1"/>
</dbReference>
<dbReference type="InterPro" id="IPR000033">
    <property type="entry name" value="LDLR_classB_rpt"/>
</dbReference>
<keyword evidence="3" id="KW-1185">Reference proteome</keyword>
<accession>A0A5C6Z2B1</accession>
<evidence type="ECO:0000313" key="2">
    <source>
        <dbReference type="EMBL" id="TXD73835.1"/>
    </source>
</evidence>
<dbReference type="PANTHER" id="PTHR46513">
    <property type="entry name" value="VITELLOGENIN RECEPTOR-LIKE PROTEIN-RELATED-RELATED"/>
    <property type="match status" value="1"/>
</dbReference>
<dbReference type="OrthoDB" id="607469at2"/>
<comment type="caution">
    <text evidence="2">The sequence shown here is derived from an EMBL/GenBank/DDBJ whole genome shotgun (WGS) entry which is preliminary data.</text>
</comment>
<gene>
    <name evidence="2" type="ORF">ESU54_05020</name>
</gene>
<feature type="domain" description="PKD" evidence="1">
    <location>
        <begin position="64"/>
        <end position="101"/>
    </location>
</feature>
<dbReference type="CDD" id="cd00146">
    <property type="entry name" value="PKD"/>
    <property type="match status" value="1"/>
</dbReference>
<dbReference type="Pfam" id="PF18911">
    <property type="entry name" value="PKD_4"/>
    <property type="match status" value="1"/>
</dbReference>
<dbReference type="InterPro" id="IPR035986">
    <property type="entry name" value="PKD_dom_sf"/>
</dbReference>
<dbReference type="GO" id="GO:0060070">
    <property type="term" value="P:canonical Wnt signaling pathway"/>
    <property type="evidence" value="ECO:0007669"/>
    <property type="project" value="TreeGrafter"/>
</dbReference>
<dbReference type="AlphaFoldDB" id="A0A5C6Z2B1"/>
<dbReference type="GO" id="GO:0042813">
    <property type="term" value="F:Wnt receptor activity"/>
    <property type="evidence" value="ECO:0007669"/>
    <property type="project" value="TreeGrafter"/>
</dbReference>
<proteinExistence type="predicted"/>
<dbReference type="SUPFAM" id="SSF101898">
    <property type="entry name" value="NHL repeat"/>
    <property type="match status" value="1"/>
</dbReference>
<sequence>MKNTIIAILFIGFGSIFQSCSDDGFPVPPASTVPQFTYTIDNNEFAPAAVTFTNTSIVPTTVGEATFYWNFGNGDSSVEENPVYTYIQPGAYQVSLVVTTSGSLEVREVSKTVVVKDPNAVGIPIYYTDGASVFQGLINEQAPIFTTLPNIALQSSYEMVLDTLTNKLYISDVDAGKIYRVNTDGSEFEDFRVGLDSPIGMAIDYSGNKLYWSTSNSIQRTDLSSTDVNAKEDFAIGQVNDPEGVSIHFASGKIFWGNYDGGIWSKNLDGSNETLIIPDIETGSMLVINDRIYYDEYVGSGDIRIKSAALDGTNVTTIATGIGRVVYGIGYEVSENKIYWGDRSTDAMMRANLDGSNTELYYQAAGDTRGIVIGN</sequence>
<dbReference type="InterPro" id="IPR013783">
    <property type="entry name" value="Ig-like_fold"/>
</dbReference>
<dbReference type="InterPro" id="IPR032485">
    <property type="entry name" value="LRP1-like_beta_prop"/>
</dbReference>
<evidence type="ECO:0000259" key="1">
    <source>
        <dbReference type="PROSITE" id="PS50093"/>
    </source>
</evidence>
<dbReference type="Gene3D" id="2.120.10.30">
    <property type="entry name" value="TolB, C-terminal domain"/>
    <property type="match status" value="2"/>
</dbReference>
<dbReference type="Gene3D" id="2.60.40.10">
    <property type="entry name" value="Immunoglobulins"/>
    <property type="match status" value="1"/>
</dbReference>
<name>A0A5C6Z2B1_9FLAO</name>
<reference evidence="2 3" key="1">
    <citation type="submission" date="2019-08" db="EMBL/GenBank/DDBJ databases">
        <title>Genome of Aequorivita antarctica SW49 (type strain).</title>
        <authorList>
            <person name="Bowman J.P."/>
        </authorList>
    </citation>
    <scope>NUCLEOTIDE SEQUENCE [LARGE SCALE GENOMIC DNA]</scope>
    <source>
        <strain evidence="2 3">SW49</strain>
    </source>
</reference>
<dbReference type="InterPro" id="IPR022409">
    <property type="entry name" value="PKD/Chitinase_dom"/>
</dbReference>
<dbReference type="EMBL" id="VORT01000003">
    <property type="protein sequence ID" value="TXD73835.1"/>
    <property type="molecule type" value="Genomic_DNA"/>
</dbReference>
<dbReference type="PROSITE" id="PS50093">
    <property type="entry name" value="PKD"/>
    <property type="match status" value="1"/>
</dbReference>
<dbReference type="Proteomes" id="UP000321497">
    <property type="component" value="Unassembled WGS sequence"/>
</dbReference>
<dbReference type="GO" id="GO:0005886">
    <property type="term" value="C:plasma membrane"/>
    <property type="evidence" value="ECO:0007669"/>
    <property type="project" value="TreeGrafter"/>
</dbReference>
<protein>
    <submittedName>
        <fullName evidence="2">DUF5050 domain-containing protein</fullName>
    </submittedName>
</protein>
<dbReference type="InterPro" id="IPR000601">
    <property type="entry name" value="PKD_dom"/>
</dbReference>
<evidence type="ECO:0000313" key="3">
    <source>
        <dbReference type="Proteomes" id="UP000321497"/>
    </source>
</evidence>
<dbReference type="Pfam" id="PF16472">
    <property type="entry name" value="DUF5050"/>
    <property type="match status" value="1"/>
</dbReference>
<dbReference type="InterPro" id="IPR050778">
    <property type="entry name" value="Cueball_EGF_LRP_Nidogen"/>
</dbReference>
<dbReference type="InterPro" id="IPR011042">
    <property type="entry name" value="6-blade_b-propeller_TolB-like"/>
</dbReference>
<organism evidence="2 3">
    <name type="scientific">Aequorivita antarctica</name>
    <dbReference type="NCBI Taxonomy" id="153266"/>
    <lineage>
        <taxon>Bacteria</taxon>
        <taxon>Pseudomonadati</taxon>
        <taxon>Bacteroidota</taxon>
        <taxon>Flavobacteriia</taxon>
        <taxon>Flavobacteriales</taxon>
        <taxon>Flavobacteriaceae</taxon>
        <taxon>Aequorivita</taxon>
    </lineage>
</organism>
<dbReference type="PANTHER" id="PTHR46513:SF13">
    <property type="entry name" value="EGF-LIKE DOMAIN-CONTAINING PROTEIN"/>
    <property type="match status" value="1"/>
</dbReference>
<dbReference type="PROSITE" id="PS51257">
    <property type="entry name" value="PROKAR_LIPOPROTEIN"/>
    <property type="match status" value="1"/>
</dbReference>
<dbReference type="SMART" id="SM00135">
    <property type="entry name" value="LY"/>
    <property type="match status" value="4"/>
</dbReference>
<dbReference type="GO" id="GO:0017147">
    <property type="term" value="F:Wnt-protein binding"/>
    <property type="evidence" value="ECO:0007669"/>
    <property type="project" value="TreeGrafter"/>
</dbReference>